<keyword evidence="2" id="KW-1185">Reference proteome</keyword>
<dbReference type="Gene3D" id="1.10.3720.10">
    <property type="entry name" value="MetI-like"/>
    <property type="match status" value="1"/>
</dbReference>
<proteinExistence type="predicted"/>
<protein>
    <submittedName>
        <fullName evidence="1">Carbohydrate ABC transporter permease</fullName>
    </submittedName>
</protein>
<comment type="caution">
    <text evidence="1">The sequence shown here is derived from an EMBL/GenBank/DDBJ whole genome shotgun (WGS) entry which is preliminary data.</text>
</comment>
<dbReference type="Proteomes" id="UP001592582">
    <property type="component" value="Unassembled WGS sequence"/>
</dbReference>
<reference evidence="1 2" key="1">
    <citation type="submission" date="2024-09" db="EMBL/GenBank/DDBJ databases">
        <authorList>
            <person name="Lee S.D."/>
        </authorList>
    </citation>
    <scope>NUCLEOTIDE SEQUENCE [LARGE SCALE GENOMIC DNA]</scope>
    <source>
        <strain evidence="1 2">N1-1</strain>
    </source>
</reference>
<sequence>MSVIDSDRSTASTGRQGTSPKPAKRRRAGAAGTYMAYLLILPAAAVILGVMGYPLFKLIQLAFQNVNDFLVLANPALAHYIGFDGFTKVLEDADFWQVVKRTILLTLEVVSLSVVLGLAFAVLLNRVSNWVKVTVITVLMFVWAIPAIVTGTVFRWLFANIGGVVDYICYLLGGKGMLNHDWFKNPTQGLYVVVAGSIVWGAMPFLVIGFNAAMTQVPKELVEASKIDGANPWQSFRHVVLPVIRPFLILAASLSFIWDFQVFAQIWSLRQNSPEPGYQTIGVYLYARGIGSNHYSQSAVISVAMIVLMLAVLVFYIRQVVKIGEQD</sequence>
<dbReference type="EMBL" id="JBHEZX010000010">
    <property type="protein sequence ID" value="MFC1412081.1"/>
    <property type="molecule type" value="Genomic_DNA"/>
</dbReference>
<organism evidence="1 2">
    <name type="scientific">Streptacidiphilus alkalitolerans</name>
    <dbReference type="NCBI Taxonomy" id="3342712"/>
    <lineage>
        <taxon>Bacteria</taxon>
        <taxon>Bacillati</taxon>
        <taxon>Actinomycetota</taxon>
        <taxon>Actinomycetes</taxon>
        <taxon>Kitasatosporales</taxon>
        <taxon>Streptomycetaceae</taxon>
        <taxon>Streptacidiphilus</taxon>
    </lineage>
</organism>
<name>A0ABV6VEE7_9ACTN</name>
<gene>
    <name evidence="1" type="ORF">ACEZDG_22705</name>
</gene>
<accession>A0ABV6VEE7</accession>
<dbReference type="InterPro" id="IPR000515">
    <property type="entry name" value="MetI-like"/>
</dbReference>
<dbReference type="SUPFAM" id="SSF161098">
    <property type="entry name" value="MetI-like"/>
    <property type="match status" value="1"/>
</dbReference>
<dbReference type="PROSITE" id="PS50928">
    <property type="entry name" value="ABC_TM1"/>
    <property type="match status" value="1"/>
</dbReference>
<evidence type="ECO:0000313" key="1">
    <source>
        <dbReference type="EMBL" id="MFC1412081.1"/>
    </source>
</evidence>
<dbReference type="Pfam" id="PF00528">
    <property type="entry name" value="BPD_transp_1"/>
    <property type="match status" value="1"/>
</dbReference>
<dbReference type="InterPro" id="IPR050809">
    <property type="entry name" value="UgpAE/MalFG_permease"/>
</dbReference>
<dbReference type="PANTHER" id="PTHR43227:SF8">
    <property type="entry name" value="DIACETYLCHITOBIOSE UPTAKE SYSTEM PERMEASE PROTEIN DASB"/>
    <property type="match status" value="1"/>
</dbReference>
<dbReference type="CDD" id="cd06261">
    <property type="entry name" value="TM_PBP2"/>
    <property type="match status" value="1"/>
</dbReference>
<dbReference type="PANTHER" id="PTHR43227">
    <property type="entry name" value="BLL4140 PROTEIN"/>
    <property type="match status" value="1"/>
</dbReference>
<dbReference type="InterPro" id="IPR035906">
    <property type="entry name" value="MetI-like_sf"/>
</dbReference>
<evidence type="ECO:0000313" key="2">
    <source>
        <dbReference type="Proteomes" id="UP001592582"/>
    </source>
</evidence>